<dbReference type="Proteomes" id="UP000501058">
    <property type="component" value="Chromosome"/>
</dbReference>
<evidence type="ECO:0000313" key="1">
    <source>
        <dbReference type="EMBL" id="QIK72432.1"/>
    </source>
</evidence>
<reference evidence="1 2" key="1">
    <citation type="submission" date="2020-03" db="EMBL/GenBank/DDBJ databases">
        <title>Propioniciclava sp. nov., isolated from Hydrophilus acuminatus.</title>
        <authorList>
            <person name="Hyun D.-W."/>
            <person name="Bae J.-W."/>
        </authorList>
    </citation>
    <scope>NUCLEOTIDE SEQUENCE [LARGE SCALE GENOMIC DNA]</scope>
    <source>
        <strain evidence="1 2">HDW11</strain>
    </source>
</reference>
<evidence type="ECO:0000313" key="2">
    <source>
        <dbReference type="Proteomes" id="UP000501058"/>
    </source>
</evidence>
<accession>A0A6G7Y6I9</accession>
<dbReference type="AlphaFoldDB" id="A0A6G7Y6I9"/>
<keyword evidence="2" id="KW-1185">Reference proteome</keyword>
<protein>
    <submittedName>
        <fullName evidence="1">Uncharacterized protein</fullName>
    </submittedName>
</protein>
<name>A0A6G7Y6I9_9ACTN</name>
<sequence length="207" mass="22396">MSYDHWLFPAPWCDDPRALEAALETDLPATPTAAALAAELNAAAAASDERLFTVSPLEASGDLLVVPSPFGSVQEVRDVLIPLAFAAGYAVHDPQLAVDLDPRTATPGELTTDEQGSFPVITPALIDHLVANMTIDDFVIVATDDQVYMQSACREFDAYQLEYRDGSADRHFGTEVATADEVAAAMRGWLAGDDSSYRDLDWEQVTF</sequence>
<gene>
    <name evidence="1" type="ORF">G7070_09335</name>
</gene>
<proteinExistence type="predicted"/>
<dbReference type="RefSeq" id="WP_166233506.1">
    <property type="nucleotide sequence ID" value="NZ_CP049865.1"/>
</dbReference>
<organism evidence="1 2">
    <name type="scientific">Propioniciclava coleopterorum</name>
    <dbReference type="NCBI Taxonomy" id="2714937"/>
    <lineage>
        <taxon>Bacteria</taxon>
        <taxon>Bacillati</taxon>
        <taxon>Actinomycetota</taxon>
        <taxon>Actinomycetes</taxon>
        <taxon>Propionibacteriales</taxon>
        <taxon>Propionibacteriaceae</taxon>
        <taxon>Propioniciclava</taxon>
    </lineage>
</organism>
<dbReference type="KEGG" id="prv:G7070_09335"/>
<dbReference type="EMBL" id="CP049865">
    <property type="protein sequence ID" value="QIK72432.1"/>
    <property type="molecule type" value="Genomic_DNA"/>
</dbReference>